<feature type="region of interest" description="Disordered" evidence="1">
    <location>
        <begin position="169"/>
        <end position="201"/>
    </location>
</feature>
<reference evidence="4" key="3">
    <citation type="journal article" date="2018" name="Mol. Plant Microbe Interact.">
        <title>Genome sequence resources for the wheat stripe rust pathogen (Puccinia striiformis f. sp. tritici) and the barley stripe rust pathogen (Puccinia striiformis f. sp. hordei).</title>
        <authorList>
            <person name="Xia C."/>
            <person name="Wang M."/>
            <person name="Yin C."/>
            <person name="Cornejo O.E."/>
            <person name="Hulbert S.H."/>
            <person name="Chen X."/>
        </authorList>
    </citation>
    <scope>NUCLEOTIDE SEQUENCE [LARGE SCALE GENOMIC DNA]</scope>
    <source>
        <strain evidence="4">93TX-2</strain>
    </source>
</reference>
<keyword evidence="2" id="KW-0472">Membrane</keyword>
<proteinExistence type="predicted"/>
<gene>
    <name evidence="3" type="ORF">PSHT_06448</name>
</gene>
<accession>A0A2S4W6K9</accession>
<evidence type="ECO:0000256" key="2">
    <source>
        <dbReference type="SAM" id="Phobius"/>
    </source>
</evidence>
<sequence length="201" mass="22613">MEARILSKRGGAGAGDPNHPSLYVLTAFLIEHILSRIGKVDPHATYNPFPPESTYLPDVSRSANSDSNKGVKTIIIVGSIFGLLSFLLVAWTLFRYCRRRKSTSNRSRESHGGRQPLFSRLSRGPGWREMPPDPDHDNFDEQGDIRGDHIYGNEVFEMSREFNQSDYDIPFSSKQLESDDEDEDDFVNSPGSLRHSPSPKS</sequence>
<comment type="caution">
    <text evidence="3">The sequence shown here is derived from an EMBL/GenBank/DDBJ whole genome shotgun (WGS) entry which is preliminary data.</text>
</comment>
<feature type="transmembrane region" description="Helical" evidence="2">
    <location>
        <begin position="74"/>
        <end position="94"/>
    </location>
</feature>
<feature type="region of interest" description="Disordered" evidence="1">
    <location>
        <begin position="102"/>
        <end position="146"/>
    </location>
</feature>
<protein>
    <submittedName>
        <fullName evidence="3">Uncharacterized protein</fullName>
    </submittedName>
</protein>
<keyword evidence="2" id="KW-1133">Transmembrane helix</keyword>
<evidence type="ECO:0000313" key="4">
    <source>
        <dbReference type="Proteomes" id="UP000238274"/>
    </source>
</evidence>
<feature type="compositionally biased region" description="Basic and acidic residues" evidence="1">
    <location>
        <begin position="130"/>
        <end position="146"/>
    </location>
</feature>
<evidence type="ECO:0000313" key="3">
    <source>
        <dbReference type="EMBL" id="POW17415.1"/>
    </source>
</evidence>
<dbReference type="OrthoDB" id="2504456at2759"/>
<dbReference type="EMBL" id="PKSM01000075">
    <property type="protein sequence ID" value="POW17415.1"/>
    <property type="molecule type" value="Genomic_DNA"/>
</dbReference>
<reference evidence="3 4" key="1">
    <citation type="submission" date="2017-12" db="EMBL/GenBank/DDBJ databases">
        <title>Gene loss provides genomic basis for host adaptation in cereal stripe rust fungi.</title>
        <authorList>
            <person name="Xia C."/>
        </authorList>
    </citation>
    <scope>NUCLEOTIDE SEQUENCE [LARGE SCALE GENOMIC DNA]</scope>
    <source>
        <strain evidence="3 4">93TX-2</strain>
    </source>
</reference>
<dbReference type="VEuPathDB" id="FungiDB:PSHT_06448"/>
<name>A0A2S4W6K9_9BASI</name>
<keyword evidence="4" id="KW-1185">Reference proteome</keyword>
<keyword evidence="2" id="KW-0812">Transmembrane</keyword>
<dbReference type="Proteomes" id="UP000238274">
    <property type="component" value="Unassembled WGS sequence"/>
</dbReference>
<dbReference type="VEuPathDB" id="FungiDB:PSTT_03448"/>
<evidence type="ECO:0000256" key="1">
    <source>
        <dbReference type="SAM" id="MobiDB-lite"/>
    </source>
</evidence>
<dbReference type="AlphaFoldDB" id="A0A2S4W6K9"/>
<organism evidence="3 4">
    <name type="scientific">Puccinia striiformis</name>
    <dbReference type="NCBI Taxonomy" id="27350"/>
    <lineage>
        <taxon>Eukaryota</taxon>
        <taxon>Fungi</taxon>
        <taxon>Dikarya</taxon>
        <taxon>Basidiomycota</taxon>
        <taxon>Pucciniomycotina</taxon>
        <taxon>Pucciniomycetes</taxon>
        <taxon>Pucciniales</taxon>
        <taxon>Pucciniaceae</taxon>
        <taxon>Puccinia</taxon>
    </lineage>
</organism>
<reference evidence="4" key="2">
    <citation type="journal article" date="2018" name="BMC Genomics">
        <title>Genomic insights into host adaptation between the wheat stripe rust pathogen (Puccinia striiformis f. sp. tritici) and the barley stripe rust pathogen (Puccinia striiformis f. sp. hordei).</title>
        <authorList>
            <person name="Xia C."/>
            <person name="Wang M."/>
            <person name="Yin C."/>
            <person name="Cornejo O.E."/>
            <person name="Hulbert S.H."/>
            <person name="Chen X."/>
        </authorList>
    </citation>
    <scope>NUCLEOTIDE SEQUENCE [LARGE SCALE GENOMIC DNA]</scope>
    <source>
        <strain evidence="4">93TX-2</strain>
    </source>
</reference>